<evidence type="ECO:0000313" key="1">
    <source>
        <dbReference type="EMBL" id="KAG9229781.1"/>
    </source>
</evidence>
<dbReference type="OrthoDB" id="10042665at2759"/>
<proteinExistence type="predicted"/>
<feature type="non-terminal residue" evidence="1">
    <location>
        <position position="1"/>
    </location>
</feature>
<feature type="non-terminal residue" evidence="1">
    <location>
        <position position="55"/>
    </location>
</feature>
<evidence type="ECO:0000313" key="2">
    <source>
        <dbReference type="Proteomes" id="UP000824998"/>
    </source>
</evidence>
<sequence>SRVHLALRYSPLGVSTRKGIWDTFLQNIITAGGRVDFGDEILDELVKHDLNGRQV</sequence>
<name>A0A9P7YAL1_9HELO</name>
<dbReference type="EMBL" id="MU251732">
    <property type="protein sequence ID" value="KAG9229781.1"/>
    <property type="molecule type" value="Genomic_DNA"/>
</dbReference>
<gene>
    <name evidence="1" type="ORF">BJ875DRAFT_342854</name>
</gene>
<dbReference type="Proteomes" id="UP000824998">
    <property type="component" value="Unassembled WGS sequence"/>
</dbReference>
<comment type="caution">
    <text evidence="1">The sequence shown here is derived from an EMBL/GenBank/DDBJ whole genome shotgun (WGS) entry which is preliminary data.</text>
</comment>
<accession>A0A9P7YAL1</accession>
<reference evidence="1" key="1">
    <citation type="journal article" date="2021" name="IMA Fungus">
        <title>Genomic characterization of three marine fungi, including Emericellopsis atlantica sp. nov. with signatures of a generalist lifestyle and marine biomass degradation.</title>
        <authorList>
            <person name="Hagestad O.C."/>
            <person name="Hou L."/>
            <person name="Andersen J.H."/>
            <person name="Hansen E.H."/>
            <person name="Altermark B."/>
            <person name="Li C."/>
            <person name="Kuhnert E."/>
            <person name="Cox R.J."/>
            <person name="Crous P.W."/>
            <person name="Spatafora J.W."/>
            <person name="Lail K."/>
            <person name="Amirebrahimi M."/>
            <person name="Lipzen A."/>
            <person name="Pangilinan J."/>
            <person name="Andreopoulos W."/>
            <person name="Hayes R.D."/>
            <person name="Ng V."/>
            <person name="Grigoriev I.V."/>
            <person name="Jackson S.A."/>
            <person name="Sutton T.D.S."/>
            <person name="Dobson A.D.W."/>
            <person name="Rama T."/>
        </authorList>
    </citation>
    <scope>NUCLEOTIDE SEQUENCE</scope>
    <source>
        <strain evidence="1">TRa018bII</strain>
    </source>
</reference>
<keyword evidence="2" id="KW-1185">Reference proteome</keyword>
<organism evidence="1 2">
    <name type="scientific">Amylocarpus encephaloides</name>
    <dbReference type="NCBI Taxonomy" id="45428"/>
    <lineage>
        <taxon>Eukaryota</taxon>
        <taxon>Fungi</taxon>
        <taxon>Dikarya</taxon>
        <taxon>Ascomycota</taxon>
        <taxon>Pezizomycotina</taxon>
        <taxon>Leotiomycetes</taxon>
        <taxon>Helotiales</taxon>
        <taxon>Helotiales incertae sedis</taxon>
        <taxon>Amylocarpus</taxon>
    </lineage>
</organism>
<dbReference type="AlphaFoldDB" id="A0A9P7YAL1"/>
<protein>
    <submittedName>
        <fullName evidence="1">Uncharacterized protein</fullName>
    </submittedName>
</protein>